<dbReference type="InterPro" id="IPR006680">
    <property type="entry name" value="Amidohydro-rel"/>
</dbReference>
<dbReference type="Proteomes" id="UP000571950">
    <property type="component" value="Unassembled WGS sequence"/>
</dbReference>
<organism evidence="3 4">
    <name type="scientific">Sphingobium jiangsuense</name>
    <dbReference type="NCBI Taxonomy" id="870476"/>
    <lineage>
        <taxon>Bacteria</taxon>
        <taxon>Pseudomonadati</taxon>
        <taxon>Pseudomonadota</taxon>
        <taxon>Alphaproteobacteria</taxon>
        <taxon>Sphingomonadales</taxon>
        <taxon>Sphingomonadaceae</taxon>
        <taxon>Sphingobium</taxon>
    </lineage>
</organism>
<evidence type="ECO:0000256" key="1">
    <source>
        <dbReference type="ARBA" id="ARBA00023239"/>
    </source>
</evidence>
<dbReference type="GO" id="GO:0019748">
    <property type="term" value="P:secondary metabolic process"/>
    <property type="evidence" value="ECO:0007669"/>
    <property type="project" value="TreeGrafter"/>
</dbReference>
<keyword evidence="1 3" id="KW-0456">Lyase</keyword>
<dbReference type="EMBL" id="JACIDT010000011">
    <property type="protein sequence ID" value="MBB3927393.1"/>
    <property type="molecule type" value="Genomic_DNA"/>
</dbReference>
<evidence type="ECO:0000313" key="3">
    <source>
        <dbReference type="EMBL" id="MBB3927393.1"/>
    </source>
</evidence>
<dbReference type="AlphaFoldDB" id="A0A7W6BI76"/>
<comment type="caution">
    <text evidence="3">The sequence shown here is derived from an EMBL/GenBank/DDBJ whole genome shotgun (WGS) entry which is preliminary data.</text>
</comment>
<protein>
    <submittedName>
        <fullName evidence="3">4-oxalmesaconate hydratase</fullName>
        <ecNumber evidence="3">4.2.1.83</ecNumber>
    </submittedName>
</protein>
<keyword evidence="4" id="KW-1185">Reference proteome</keyword>
<reference evidence="3 4" key="1">
    <citation type="submission" date="2020-08" db="EMBL/GenBank/DDBJ databases">
        <title>Genomic Encyclopedia of Type Strains, Phase IV (KMG-IV): sequencing the most valuable type-strain genomes for metagenomic binning, comparative biology and taxonomic classification.</title>
        <authorList>
            <person name="Goeker M."/>
        </authorList>
    </citation>
    <scope>NUCLEOTIDE SEQUENCE [LARGE SCALE GENOMIC DNA]</scope>
    <source>
        <strain evidence="3 4">DSM 26189</strain>
    </source>
</reference>
<dbReference type="InterPro" id="IPR032465">
    <property type="entry name" value="ACMSD"/>
</dbReference>
<dbReference type="GO" id="GO:0016831">
    <property type="term" value="F:carboxy-lyase activity"/>
    <property type="evidence" value="ECO:0007669"/>
    <property type="project" value="InterPro"/>
</dbReference>
<gene>
    <name evidence="3" type="ORF">GGR43_003122</name>
</gene>
<dbReference type="EC" id="4.2.1.83" evidence="3"/>
<proteinExistence type="predicted"/>
<accession>A0A7W6BI76</accession>
<feature type="domain" description="Amidohydrolase-related" evidence="2">
    <location>
        <begin position="24"/>
        <end position="353"/>
    </location>
</feature>
<dbReference type="GO" id="GO:0047584">
    <property type="term" value="F:4-oxalmesaconate hydratase activity"/>
    <property type="evidence" value="ECO:0007669"/>
    <property type="project" value="UniProtKB-EC"/>
</dbReference>
<dbReference type="GO" id="GO:0016787">
    <property type="term" value="F:hydrolase activity"/>
    <property type="evidence" value="ECO:0007669"/>
    <property type="project" value="InterPro"/>
</dbReference>
<name>A0A7W6BI76_9SPHN</name>
<dbReference type="PANTHER" id="PTHR21240:SF28">
    <property type="entry name" value="ISO-OROTATE DECARBOXYLASE (EUROFUNG)"/>
    <property type="match status" value="1"/>
</dbReference>
<dbReference type="PANTHER" id="PTHR21240">
    <property type="entry name" value="2-AMINO-3-CARBOXYLMUCONATE-6-SEMIALDEHYDE DECARBOXYLASE"/>
    <property type="match status" value="1"/>
</dbReference>
<dbReference type="GO" id="GO:0005737">
    <property type="term" value="C:cytoplasm"/>
    <property type="evidence" value="ECO:0007669"/>
    <property type="project" value="TreeGrafter"/>
</dbReference>
<dbReference type="SUPFAM" id="SSF51556">
    <property type="entry name" value="Metallo-dependent hydrolases"/>
    <property type="match status" value="1"/>
</dbReference>
<dbReference type="Gene3D" id="3.20.20.140">
    <property type="entry name" value="Metal-dependent hydrolases"/>
    <property type="match status" value="1"/>
</dbReference>
<dbReference type="InterPro" id="IPR032466">
    <property type="entry name" value="Metal_Hydrolase"/>
</dbReference>
<evidence type="ECO:0000259" key="2">
    <source>
        <dbReference type="Pfam" id="PF04909"/>
    </source>
</evidence>
<evidence type="ECO:0000313" key="4">
    <source>
        <dbReference type="Proteomes" id="UP000571950"/>
    </source>
</evidence>
<dbReference type="RefSeq" id="WP_246343792.1">
    <property type="nucleotide sequence ID" value="NZ_BSPS01000034.1"/>
</dbReference>
<sequence>MPADAVPGDAANPSPDPLADPLIVDCHGHVSAPDALWVYKSLLLSHRGEHGRKFPEVSDEELLHFANKKEMAPCGHLDMLDRAGTHRQLLSPRPFQQMHSEKPGKLVHWFTEETNNIIARTVKLLPDRFFGVAGLPQVAGDPVEVVLPELERAVRTLGFKGCLLNPDPFENRPGTEPPAMGDRYWYPLYEKLCELDVPAHIHSATSHSERSPYTLNFLLDETTAVYGLIHSDVFKDFPTLKIVVSHGGGAIPYHAGRFHASALRRGENFYEQLRQLYFDTALYSEEALRLLIKTVGVDNCLFGAECPGVGSAVDPETGDTLDHIAPFIKGFDWLSDEDKRKILSGNAIRVFNLEGLE</sequence>
<dbReference type="Pfam" id="PF04909">
    <property type="entry name" value="Amidohydro_2"/>
    <property type="match status" value="1"/>
</dbReference>